<accession>A0AAU9IPT4</accession>
<reference evidence="4" key="1">
    <citation type="submission" date="2021-09" db="EMBL/GenBank/DDBJ databases">
        <authorList>
            <consortium name="AG Swart"/>
            <person name="Singh M."/>
            <person name="Singh A."/>
            <person name="Seah K."/>
            <person name="Emmerich C."/>
        </authorList>
    </citation>
    <scope>NUCLEOTIDE SEQUENCE</scope>
    <source>
        <strain evidence="4">ATCC30299</strain>
    </source>
</reference>
<comment type="similarity">
    <text evidence="1">Belongs to the histone H2A family.</text>
</comment>
<comment type="subunit">
    <text evidence="1">The nucleosome is a histone octamer containing two molecules each of H2A, H2B, H3 and H4 assembled in one H3-H4 heterotetramer and two H2A-H2B heterodimers. The octamer wraps approximately 147 bp of DNA.</text>
</comment>
<keyword evidence="1" id="KW-0158">Chromosome</keyword>
<protein>
    <recommendedName>
        <fullName evidence="1">Histone H2A</fullName>
    </recommendedName>
</protein>
<dbReference type="GO" id="GO:0046982">
    <property type="term" value="F:protein heterodimerization activity"/>
    <property type="evidence" value="ECO:0007669"/>
    <property type="project" value="InterPro"/>
</dbReference>
<comment type="caution">
    <text evidence="4">The sequence shown here is derived from an EMBL/GenBank/DDBJ whole genome shotgun (WGS) entry which is preliminary data.</text>
</comment>
<dbReference type="InterPro" id="IPR002119">
    <property type="entry name" value="Histone_H2A"/>
</dbReference>
<evidence type="ECO:0000259" key="3">
    <source>
        <dbReference type="Pfam" id="PF00808"/>
    </source>
</evidence>
<feature type="domain" description="Transcription factor CBF/NF-Y/archaeal histone" evidence="3">
    <location>
        <begin position="27"/>
        <end position="89"/>
    </location>
</feature>
<dbReference type="EMBL" id="CAJZBQ010000013">
    <property type="protein sequence ID" value="CAG9315173.1"/>
    <property type="molecule type" value="Genomic_DNA"/>
</dbReference>
<dbReference type="SUPFAM" id="SSF47113">
    <property type="entry name" value="Histone-fold"/>
    <property type="match status" value="1"/>
</dbReference>
<comment type="subcellular location">
    <subcellularLocation>
        <location evidence="1">Nucleus</location>
    </subcellularLocation>
</comment>
<sequence>MSKPNKLSFASNSSDHDSQSSTCDLIFPIFKISKKIKKAHIAPSTSQKASVFLTAVLEYLTAEVLDIAGDVSLQRQKKCIKPSHIKHAISHDEELGTLLGDISLRGAAYGTELANATSSQSFSESSTNSHSSQSLSDQD</sequence>
<dbReference type="AlphaFoldDB" id="A0AAU9IPT4"/>
<dbReference type="SMART" id="SM00414">
    <property type="entry name" value="H2A"/>
    <property type="match status" value="1"/>
</dbReference>
<dbReference type="Proteomes" id="UP001162131">
    <property type="component" value="Unassembled WGS sequence"/>
</dbReference>
<evidence type="ECO:0000313" key="5">
    <source>
        <dbReference type="Proteomes" id="UP001162131"/>
    </source>
</evidence>
<dbReference type="InterPro" id="IPR009072">
    <property type="entry name" value="Histone-fold"/>
</dbReference>
<dbReference type="GO" id="GO:0030527">
    <property type="term" value="F:structural constituent of chromatin"/>
    <property type="evidence" value="ECO:0007669"/>
    <property type="project" value="InterPro"/>
</dbReference>
<evidence type="ECO:0000256" key="2">
    <source>
        <dbReference type="SAM" id="MobiDB-lite"/>
    </source>
</evidence>
<keyword evidence="1" id="KW-0539">Nucleus</keyword>
<keyword evidence="5" id="KW-1185">Reference proteome</keyword>
<dbReference type="Pfam" id="PF00808">
    <property type="entry name" value="CBFD_NFYB_HMF"/>
    <property type="match status" value="1"/>
</dbReference>
<dbReference type="GO" id="GO:0000786">
    <property type="term" value="C:nucleosome"/>
    <property type="evidence" value="ECO:0007669"/>
    <property type="project" value="UniProtKB-KW"/>
</dbReference>
<dbReference type="GO" id="GO:0005634">
    <property type="term" value="C:nucleus"/>
    <property type="evidence" value="ECO:0007669"/>
    <property type="project" value="UniProtKB-SubCell"/>
</dbReference>
<evidence type="ECO:0000256" key="1">
    <source>
        <dbReference type="RuleBase" id="RU003767"/>
    </source>
</evidence>
<dbReference type="InterPro" id="IPR003958">
    <property type="entry name" value="CBFA_NFYB_domain"/>
</dbReference>
<dbReference type="GO" id="GO:0003677">
    <property type="term" value="F:DNA binding"/>
    <property type="evidence" value="ECO:0007669"/>
    <property type="project" value="UniProtKB-KW"/>
</dbReference>
<keyword evidence="1" id="KW-0238">DNA-binding</keyword>
<dbReference type="Gene3D" id="1.10.20.10">
    <property type="entry name" value="Histone, subunit A"/>
    <property type="match status" value="1"/>
</dbReference>
<gene>
    <name evidence="4" type="ORF">BSTOLATCC_MIC12947</name>
</gene>
<name>A0AAU9IPT4_9CILI</name>
<organism evidence="4 5">
    <name type="scientific">Blepharisma stoltei</name>
    <dbReference type="NCBI Taxonomy" id="1481888"/>
    <lineage>
        <taxon>Eukaryota</taxon>
        <taxon>Sar</taxon>
        <taxon>Alveolata</taxon>
        <taxon>Ciliophora</taxon>
        <taxon>Postciliodesmatophora</taxon>
        <taxon>Heterotrichea</taxon>
        <taxon>Heterotrichida</taxon>
        <taxon>Blepharismidae</taxon>
        <taxon>Blepharisma</taxon>
    </lineage>
</organism>
<evidence type="ECO:0000313" key="4">
    <source>
        <dbReference type="EMBL" id="CAG9315173.1"/>
    </source>
</evidence>
<feature type="compositionally biased region" description="Low complexity" evidence="2">
    <location>
        <begin position="8"/>
        <end position="21"/>
    </location>
</feature>
<feature type="region of interest" description="Disordered" evidence="2">
    <location>
        <begin position="1"/>
        <end position="21"/>
    </location>
</feature>
<feature type="region of interest" description="Disordered" evidence="2">
    <location>
        <begin position="118"/>
        <end position="139"/>
    </location>
</feature>
<dbReference type="PANTHER" id="PTHR23430">
    <property type="entry name" value="HISTONE H2A"/>
    <property type="match status" value="1"/>
</dbReference>
<dbReference type="PRINTS" id="PR00620">
    <property type="entry name" value="HISTONEH2A"/>
</dbReference>
<dbReference type="CDD" id="cd00074">
    <property type="entry name" value="HFD_H2A"/>
    <property type="match status" value="1"/>
</dbReference>
<proteinExistence type="inferred from homology"/>
<keyword evidence="1" id="KW-0544">Nucleosome core</keyword>